<evidence type="ECO:0000313" key="3">
    <source>
        <dbReference type="EMBL" id="OMO82628.1"/>
    </source>
</evidence>
<dbReference type="InterPro" id="IPR032675">
    <property type="entry name" value="LRR_dom_sf"/>
</dbReference>
<dbReference type="Pfam" id="PF23247">
    <property type="entry name" value="LRR_RPS2"/>
    <property type="match status" value="2"/>
</dbReference>
<proteinExistence type="predicted"/>
<feature type="domain" description="Disease resistance protein At4g27190-like leucine-rich repeats" evidence="2">
    <location>
        <begin position="80"/>
        <end position="148"/>
    </location>
</feature>
<dbReference type="Gramene" id="OMO82628">
    <property type="protein sequence ID" value="OMO82628"/>
    <property type="gene ID" value="CCACVL1_11856"/>
</dbReference>
<dbReference type="AlphaFoldDB" id="A0A1R3IJ58"/>
<gene>
    <name evidence="3" type="ORF">CCACVL1_11856</name>
</gene>
<dbReference type="OrthoDB" id="990301at2759"/>
<dbReference type="Gene3D" id="3.80.10.10">
    <property type="entry name" value="Ribonuclease Inhibitor"/>
    <property type="match status" value="1"/>
</dbReference>
<name>A0A1R3IJ58_COCAP</name>
<accession>A0A1R3IJ58</accession>
<evidence type="ECO:0000256" key="1">
    <source>
        <dbReference type="ARBA" id="ARBA00022821"/>
    </source>
</evidence>
<protein>
    <submittedName>
        <fullName evidence="3">Putative Disease resistance protein RPS2</fullName>
    </submittedName>
</protein>
<dbReference type="InterPro" id="IPR050905">
    <property type="entry name" value="Plant_NBS-LRR"/>
</dbReference>
<dbReference type="SUPFAM" id="SSF52047">
    <property type="entry name" value="RNI-like"/>
    <property type="match status" value="1"/>
</dbReference>
<keyword evidence="1" id="KW-0611">Plant defense</keyword>
<feature type="domain" description="Disease resistance protein At4g27190-like leucine-rich repeats" evidence="2">
    <location>
        <begin position="152"/>
        <end position="223"/>
    </location>
</feature>
<dbReference type="Proteomes" id="UP000188268">
    <property type="component" value="Unassembled WGS sequence"/>
</dbReference>
<organism evidence="3 4">
    <name type="scientific">Corchorus capsularis</name>
    <name type="common">Jute</name>
    <dbReference type="NCBI Taxonomy" id="210143"/>
    <lineage>
        <taxon>Eukaryota</taxon>
        <taxon>Viridiplantae</taxon>
        <taxon>Streptophyta</taxon>
        <taxon>Embryophyta</taxon>
        <taxon>Tracheophyta</taxon>
        <taxon>Spermatophyta</taxon>
        <taxon>Magnoliopsida</taxon>
        <taxon>eudicotyledons</taxon>
        <taxon>Gunneridae</taxon>
        <taxon>Pentapetalae</taxon>
        <taxon>rosids</taxon>
        <taxon>malvids</taxon>
        <taxon>Malvales</taxon>
        <taxon>Malvaceae</taxon>
        <taxon>Grewioideae</taxon>
        <taxon>Apeibeae</taxon>
        <taxon>Corchorus</taxon>
    </lineage>
</organism>
<evidence type="ECO:0000313" key="4">
    <source>
        <dbReference type="Proteomes" id="UP000188268"/>
    </source>
</evidence>
<keyword evidence="4" id="KW-1185">Reference proteome</keyword>
<comment type="caution">
    <text evidence="3">The sequence shown here is derived from an EMBL/GenBank/DDBJ whole genome shotgun (WGS) entry which is preliminary data.</text>
</comment>
<reference evidence="3 4" key="1">
    <citation type="submission" date="2013-09" db="EMBL/GenBank/DDBJ databases">
        <title>Corchorus capsularis genome sequencing.</title>
        <authorList>
            <person name="Alam M."/>
            <person name="Haque M.S."/>
            <person name="Islam M.S."/>
            <person name="Emdad E.M."/>
            <person name="Islam M.M."/>
            <person name="Ahmed B."/>
            <person name="Halim A."/>
            <person name="Hossen Q.M.M."/>
            <person name="Hossain M.Z."/>
            <person name="Ahmed R."/>
            <person name="Khan M.M."/>
            <person name="Islam R."/>
            <person name="Rashid M.M."/>
            <person name="Khan S.A."/>
            <person name="Rahman M.S."/>
            <person name="Alam M."/>
        </authorList>
    </citation>
    <scope>NUCLEOTIDE SEQUENCE [LARGE SCALE GENOMIC DNA]</scope>
    <source>
        <strain evidence="4">cv. CVL-1</strain>
        <tissue evidence="3">Whole seedling</tissue>
    </source>
</reference>
<evidence type="ECO:0000259" key="2">
    <source>
        <dbReference type="Pfam" id="PF23247"/>
    </source>
</evidence>
<sequence>MRPWRINLYWRYHLSKQATKKSLSISELMENSKFEVIGHLADLLGITLLPSKAFMSSKSADFVERQIMEALKDDGVNIIIVWRMKLGTLKIESMNCFKGLCNGPPPDGFLKKLVILEITKCGSLKSVFPPSVAKNLVQLKSVEIADCDILEQVFEEMEGANDEVLQKLETLEIRGCGSLESLSPMPVDKKLIQLKILDIDGCNMLEKIIEEIEVRDSEILSTNTQVQRPYLLPKSENSYYRSLCQIGMPRRHKEAAFASHCINV</sequence>
<dbReference type="InterPro" id="IPR057135">
    <property type="entry name" value="At4g27190-like_LRR"/>
</dbReference>
<dbReference type="PANTHER" id="PTHR33463">
    <property type="entry name" value="NB-ARC DOMAIN-CONTAINING PROTEIN-RELATED"/>
    <property type="match status" value="1"/>
</dbReference>
<dbReference type="EMBL" id="AWWV01009976">
    <property type="protein sequence ID" value="OMO82628.1"/>
    <property type="molecule type" value="Genomic_DNA"/>
</dbReference>
<dbReference type="PANTHER" id="PTHR33463:SF201">
    <property type="match status" value="1"/>
</dbReference>